<feature type="compositionally biased region" description="Low complexity" evidence="5">
    <location>
        <begin position="65"/>
        <end position="78"/>
    </location>
</feature>
<keyword evidence="9" id="KW-1185">Reference proteome</keyword>
<keyword evidence="3 6" id="KW-1133">Transmembrane helix</keyword>
<evidence type="ECO:0000313" key="8">
    <source>
        <dbReference type="EMBL" id="QKX59387.1"/>
    </source>
</evidence>
<feature type="region of interest" description="Disordered" evidence="5">
    <location>
        <begin position="1"/>
        <end position="273"/>
    </location>
</feature>
<dbReference type="GO" id="GO:0005886">
    <property type="term" value="C:plasma membrane"/>
    <property type="evidence" value="ECO:0007669"/>
    <property type="project" value="TreeGrafter"/>
</dbReference>
<dbReference type="Proteomes" id="UP000509510">
    <property type="component" value="Chromosome III"/>
</dbReference>
<feature type="compositionally biased region" description="Basic and acidic residues" evidence="5">
    <location>
        <begin position="115"/>
        <end position="131"/>
    </location>
</feature>
<dbReference type="KEGG" id="trg:TRUGW13939_06521"/>
<evidence type="ECO:0000259" key="7">
    <source>
        <dbReference type="PROSITE" id="PS50850"/>
    </source>
</evidence>
<protein>
    <recommendedName>
        <fullName evidence="7">Major facilitator superfamily (MFS) profile domain-containing protein</fullName>
    </recommendedName>
</protein>
<feature type="transmembrane region" description="Helical" evidence="6">
    <location>
        <begin position="554"/>
        <end position="577"/>
    </location>
</feature>
<feature type="transmembrane region" description="Helical" evidence="6">
    <location>
        <begin position="827"/>
        <end position="850"/>
    </location>
</feature>
<feature type="transmembrane region" description="Helical" evidence="6">
    <location>
        <begin position="520"/>
        <end position="542"/>
    </location>
</feature>
<evidence type="ECO:0000313" key="9">
    <source>
        <dbReference type="Proteomes" id="UP000509510"/>
    </source>
</evidence>
<feature type="transmembrane region" description="Helical" evidence="6">
    <location>
        <begin position="630"/>
        <end position="650"/>
    </location>
</feature>
<feature type="domain" description="Major facilitator superfamily (MFS) profile" evidence="7">
    <location>
        <begin position="425"/>
        <end position="896"/>
    </location>
</feature>
<comment type="subcellular location">
    <subcellularLocation>
        <location evidence="1">Membrane</location>
        <topology evidence="1">Multi-pass membrane protein</topology>
    </subcellularLocation>
</comment>
<dbReference type="Pfam" id="PF07690">
    <property type="entry name" value="MFS_1"/>
    <property type="match status" value="1"/>
</dbReference>
<accession>A0A7H8QZH5</accession>
<dbReference type="EMBL" id="CP055900">
    <property type="protein sequence ID" value="QKX59387.1"/>
    <property type="molecule type" value="Genomic_DNA"/>
</dbReference>
<feature type="transmembrane region" description="Helical" evidence="6">
    <location>
        <begin position="656"/>
        <end position="677"/>
    </location>
</feature>
<feature type="compositionally biased region" description="Low complexity" evidence="5">
    <location>
        <begin position="19"/>
        <end position="29"/>
    </location>
</feature>
<dbReference type="PANTHER" id="PTHR23501">
    <property type="entry name" value="MAJOR FACILITATOR SUPERFAMILY"/>
    <property type="match status" value="1"/>
</dbReference>
<dbReference type="InterPro" id="IPR020846">
    <property type="entry name" value="MFS_dom"/>
</dbReference>
<feature type="compositionally biased region" description="Polar residues" evidence="5">
    <location>
        <begin position="395"/>
        <end position="413"/>
    </location>
</feature>
<proteinExistence type="predicted"/>
<keyword evidence="2 6" id="KW-0812">Transmembrane</keyword>
<feature type="transmembrane region" description="Helical" evidence="6">
    <location>
        <begin position="497"/>
        <end position="514"/>
    </location>
</feature>
<dbReference type="Gene3D" id="1.20.1250.20">
    <property type="entry name" value="MFS general substrate transporter like domains"/>
    <property type="match status" value="1"/>
</dbReference>
<feature type="transmembrane region" description="Helical" evidence="6">
    <location>
        <begin position="794"/>
        <end position="815"/>
    </location>
</feature>
<organism evidence="8 9">
    <name type="scientific">Talaromyces rugulosus</name>
    <name type="common">Penicillium rugulosum</name>
    <dbReference type="NCBI Taxonomy" id="121627"/>
    <lineage>
        <taxon>Eukaryota</taxon>
        <taxon>Fungi</taxon>
        <taxon>Dikarya</taxon>
        <taxon>Ascomycota</taxon>
        <taxon>Pezizomycotina</taxon>
        <taxon>Eurotiomycetes</taxon>
        <taxon>Eurotiomycetidae</taxon>
        <taxon>Eurotiales</taxon>
        <taxon>Trichocomaceae</taxon>
        <taxon>Talaromyces</taxon>
        <taxon>Talaromyces sect. Islandici</taxon>
    </lineage>
</organism>
<evidence type="ECO:0000256" key="4">
    <source>
        <dbReference type="ARBA" id="ARBA00023136"/>
    </source>
</evidence>
<dbReference type="GeneID" id="55994016"/>
<feature type="transmembrane region" description="Helical" evidence="6">
    <location>
        <begin position="698"/>
        <end position="716"/>
    </location>
</feature>
<evidence type="ECO:0000256" key="2">
    <source>
        <dbReference type="ARBA" id="ARBA00022692"/>
    </source>
</evidence>
<feature type="compositionally biased region" description="Basic and acidic residues" evidence="5">
    <location>
        <begin position="142"/>
        <end position="160"/>
    </location>
</feature>
<dbReference type="CDD" id="cd06179">
    <property type="entry name" value="MFS_TRI12_like"/>
    <property type="match status" value="1"/>
</dbReference>
<gene>
    <name evidence="8" type="ORF">TRUGW13939_06521</name>
</gene>
<dbReference type="RefSeq" id="XP_035345565.1">
    <property type="nucleotide sequence ID" value="XM_035489672.1"/>
</dbReference>
<dbReference type="InterPro" id="IPR053791">
    <property type="entry name" value="MFS_Tri12-like"/>
</dbReference>
<reference evidence="9" key="1">
    <citation type="submission" date="2020-06" db="EMBL/GenBank/DDBJ databases">
        <title>A chromosome-scale genome assembly of Talaromyces rugulosus W13939.</title>
        <authorList>
            <person name="Wang B."/>
            <person name="Guo L."/>
            <person name="Ye K."/>
            <person name="Wang L."/>
        </authorList>
    </citation>
    <scope>NUCLEOTIDE SEQUENCE [LARGE SCALE GENOMIC DNA]</scope>
    <source>
        <strain evidence="9">W13939</strain>
    </source>
</reference>
<feature type="transmembrane region" description="Helical" evidence="6">
    <location>
        <begin position="426"/>
        <end position="454"/>
    </location>
</feature>
<dbReference type="InterPro" id="IPR011701">
    <property type="entry name" value="MFS"/>
</dbReference>
<feature type="transmembrane region" description="Helical" evidence="6">
    <location>
        <begin position="736"/>
        <end position="757"/>
    </location>
</feature>
<feature type="transmembrane region" description="Helical" evidence="6">
    <location>
        <begin position="589"/>
        <end position="609"/>
    </location>
</feature>
<feature type="region of interest" description="Disordered" evidence="5">
    <location>
        <begin position="373"/>
        <end position="414"/>
    </location>
</feature>
<feature type="transmembrane region" description="Helical" evidence="6">
    <location>
        <begin position="764"/>
        <end position="782"/>
    </location>
</feature>
<name>A0A7H8QZH5_TALRU</name>
<dbReference type="PANTHER" id="PTHR23501:SF195">
    <property type="entry name" value="PEP5"/>
    <property type="match status" value="1"/>
</dbReference>
<sequence length="963" mass="105384">MTSYPYFGSHRGGSGYSGGHRSTSGGSSRHTIRVYEGNDECTPSYSKMRSRDRRRSTSGEDKYYTSSSANRSSHSTASYRESLPSYGSSSRRDDYRAYDVSSLREALPSYGTTSYRDDYKKHDRSSSRRESLPTSGRTQHYFYDKYGEAKPRQSKYRDEVNDSPTTSKSRHSKYEFYDEVDDYPKSSKSRQSKYHDEVDDYPIKSKSRHSKYEYYNEVDDYPTTSKSHRSKNDYYDEVDGYPKSSKSRQAKYYDEVDDYPSARSTRSRRASPSWREEVSAHDYIKELVKVAPSTSSTSDRLGNPSWCEEVSAVISNDYDKVLVNVTSSDSRTTPQSEFLQRTFDCEDAEGRVEAFMQRNENNEPDVVSGTFSFKRKQSSNDSPHSFQHVEETPPIATQGSNTDNENPQETNSDQIEDKVKLSWRSWIVVFVTCFAIVDQVFVVTAAGSVVAFIVRDLGKNEPDAPGLAGWIIQGPLLMQSVLSPIVGRLSDVIDRKYLASIPPLIAFIGAVVSAKATSIAMLIGGGILIGTTLATISIVQAIPSEILPLKHRALANGFAYMGGAVGGIAGGLVAGAVTKISASGWRDIFWIQAGLHIVTSAGLLIFYHPPPQREYSRMTLKEHIWACDPIGSLLFIASVTSLLLSLNWAAGLYPWSNVHVAAPLAIGLALFLIFCLYEWKGRNDGLVSHIFFKGSPNFALSVFAFAVEGWLFYSAVNSVIPQMILNLGFESDSLNIAVRGLASSATAAVASMVITWYSTKTKDLKWPLIVSFIFFLVGSITYATIKPSMNKPQIVFSVLIGIGLSGPLTLLVALVQFTAPHSHLSTATGLAFSARAIGGAFGSAVLDAIINGVLNGSYATKVSNAAIQKGLSASSVSALLAAMSAGTSLTDVPGVNASIANSAEQASHDAYAHAYHLAWASIVPFVVLGIVSVACLKGVKHLMTDKIEATVEHATKAEYDEKI</sequence>
<dbReference type="AlphaFoldDB" id="A0A7H8QZH5"/>
<evidence type="ECO:0000256" key="3">
    <source>
        <dbReference type="ARBA" id="ARBA00022989"/>
    </source>
</evidence>
<keyword evidence="4 6" id="KW-0472">Membrane</keyword>
<dbReference type="GO" id="GO:0022857">
    <property type="term" value="F:transmembrane transporter activity"/>
    <property type="evidence" value="ECO:0007669"/>
    <property type="project" value="InterPro"/>
</dbReference>
<dbReference type="InterPro" id="IPR036259">
    <property type="entry name" value="MFS_trans_sf"/>
</dbReference>
<evidence type="ECO:0000256" key="5">
    <source>
        <dbReference type="SAM" id="MobiDB-lite"/>
    </source>
</evidence>
<dbReference type="OrthoDB" id="2587356at2759"/>
<feature type="transmembrane region" description="Helical" evidence="6">
    <location>
        <begin position="917"/>
        <end position="936"/>
    </location>
</feature>
<dbReference type="SUPFAM" id="SSF103473">
    <property type="entry name" value="MFS general substrate transporter"/>
    <property type="match status" value="1"/>
</dbReference>
<evidence type="ECO:0000256" key="1">
    <source>
        <dbReference type="ARBA" id="ARBA00004141"/>
    </source>
</evidence>
<dbReference type="PROSITE" id="PS50850">
    <property type="entry name" value="MFS"/>
    <property type="match status" value="1"/>
</dbReference>
<evidence type="ECO:0000256" key="6">
    <source>
        <dbReference type="SAM" id="Phobius"/>
    </source>
</evidence>